<gene>
    <name evidence="1" type="ORF">L195_g022450</name>
</gene>
<name>A0A2K3N810_TRIPR</name>
<accession>A0A2K3N810</accession>
<evidence type="ECO:0000313" key="1">
    <source>
        <dbReference type="EMBL" id="PNX99187.1"/>
    </source>
</evidence>
<evidence type="ECO:0000313" key="2">
    <source>
        <dbReference type="Proteomes" id="UP000236291"/>
    </source>
</evidence>
<comment type="caution">
    <text evidence="1">The sequence shown here is derived from an EMBL/GenBank/DDBJ whole genome shotgun (WGS) entry which is preliminary data.</text>
</comment>
<dbReference type="AlphaFoldDB" id="A0A2K3N810"/>
<protein>
    <submittedName>
        <fullName evidence="1">Uncharacterized protein</fullName>
    </submittedName>
</protein>
<proteinExistence type="predicted"/>
<organism evidence="1 2">
    <name type="scientific">Trifolium pratense</name>
    <name type="common">Red clover</name>
    <dbReference type="NCBI Taxonomy" id="57577"/>
    <lineage>
        <taxon>Eukaryota</taxon>
        <taxon>Viridiplantae</taxon>
        <taxon>Streptophyta</taxon>
        <taxon>Embryophyta</taxon>
        <taxon>Tracheophyta</taxon>
        <taxon>Spermatophyta</taxon>
        <taxon>Magnoliopsida</taxon>
        <taxon>eudicotyledons</taxon>
        <taxon>Gunneridae</taxon>
        <taxon>Pentapetalae</taxon>
        <taxon>rosids</taxon>
        <taxon>fabids</taxon>
        <taxon>Fabales</taxon>
        <taxon>Fabaceae</taxon>
        <taxon>Papilionoideae</taxon>
        <taxon>50 kb inversion clade</taxon>
        <taxon>NPAAA clade</taxon>
        <taxon>Hologalegina</taxon>
        <taxon>IRL clade</taxon>
        <taxon>Trifolieae</taxon>
        <taxon>Trifolium</taxon>
    </lineage>
</organism>
<reference evidence="1 2" key="1">
    <citation type="journal article" date="2014" name="Am. J. Bot.">
        <title>Genome assembly and annotation for red clover (Trifolium pratense; Fabaceae).</title>
        <authorList>
            <person name="Istvanek J."/>
            <person name="Jaros M."/>
            <person name="Krenek A."/>
            <person name="Repkova J."/>
        </authorList>
    </citation>
    <scope>NUCLEOTIDE SEQUENCE [LARGE SCALE GENOMIC DNA]</scope>
    <source>
        <strain evidence="2">cv. Tatra</strain>
        <tissue evidence="1">Young leaves</tissue>
    </source>
</reference>
<dbReference type="Proteomes" id="UP000236291">
    <property type="component" value="Unassembled WGS sequence"/>
</dbReference>
<reference evidence="1 2" key="2">
    <citation type="journal article" date="2017" name="Front. Plant Sci.">
        <title>Gene Classification and Mining of Molecular Markers Useful in Red Clover (Trifolium pratense) Breeding.</title>
        <authorList>
            <person name="Istvanek J."/>
            <person name="Dluhosova J."/>
            <person name="Dluhos P."/>
            <person name="Patkova L."/>
            <person name="Nedelnik J."/>
            <person name="Repkova J."/>
        </authorList>
    </citation>
    <scope>NUCLEOTIDE SEQUENCE [LARGE SCALE GENOMIC DNA]</scope>
    <source>
        <strain evidence="2">cv. Tatra</strain>
        <tissue evidence="1">Young leaves</tissue>
    </source>
</reference>
<sequence>MNDRGKLVFSEEVGVGQAKKVTIIPDIQSAGDRSGGSHKVDNFNPFAVYFDTAYSGLESHRIERKGSTLRN</sequence>
<dbReference type="EMBL" id="ASHM01017480">
    <property type="protein sequence ID" value="PNX99187.1"/>
    <property type="molecule type" value="Genomic_DNA"/>
</dbReference>